<dbReference type="InterPro" id="IPR013655">
    <property type="entry name" value="PAS_fold_3"/>
</dbReference>
<dbReference type="AlphaFoldDB" id="A0A1H8KDH3"/>
<dbReference type="Proteomes" id="UP000198553">
    <property type="component" value="Unassembled WGS sequence"/>
</dbReference>
<feature type="domain" description="GGDEF" evidence="4">
    <location>
        <begin position="233"/>
        <end position="365"/>
    </location>
</feature>
<dbReference type="NCBIfam" id="TIGR00229">
    <property type="entry name" value="sensory_box"/>
    <property type="match status" value="1"/>
</dbReference>
<keyword evidence="2" id="KW-0472">Membrane</keyword>
<feature type="transmembrane region" description="Helical" evidence="2">
    <location>
        <begin position="31"/>
        <end position="49"/>
    </location>
</feature>
<dbReference type="InterPro" id="IPR000160">
    <property type="entry name" value="GGDEF_dom"/>
</dbReference>
<dbReference type="InterPro" id="IPR035965">
    <property type="entry name" value="PAS-like_dom_sf"/>
</dbReference>
<evidence type="ECO:0000313" key="5">
    <source>
        <dbReference type="EMBL" id="SEN90895.1"/>
    </source>
</evidence>
<dbReference type="PANTHER" id="PTHR46663:SF3">
    <property type="entry name" value="SLL0267 PROTEIN"/>
    <property type="match status" value="1"/>
</dbReference>
<evidence type="ECO:0000313" key="6">
    <source>
        <dbReference type="Proteomes" id="UP000198553"/>
    </source>
</evidence>
<dbReference type="EMBL" id="FOBW01000026">
    <property type="protein sequence ID" value="SEN90895.1"/>
    <property type="molecule type" value="Genomic_DNA"/>
</dbReference>
<dbReference type="SUPFAM" id="SSF55785">
    <property type="entry name" value="PYP-like sensor domain (PAS domain)"/>
    <property type="match status" value="1"/>
</dbReference>
<sequence>MTLNRTMITASTFLIILLLPLPYFFQDAWWVEILIFLLVLSLFSMVFIANRQIRNLSEQHLDLEASNTNLRNEMTTLKATNKQIRDSLAEYRFLVDHLDAFVFNVNIQTDTWLTTDQLDGIQAFENKIHPEDKVNFYKRKEKWLAGQAVRFEFRTVEASGEICWNELRTESTFNESGELERVTGIIIDTTARKVKEENLAQMAFYDTLTELPNRLMLKSHLNKVLSRAKRTKHEFVIMFLDLDGFKAVNDTLGHETGDALLKDVATRLNACVREEDLVSRIGGDEFIIVFEETSKDTVEEIADRIIVNIANPYYISEKEARVTPSIGISIYPEHGTDIDSIIDHADKAMYVAKSKGKNRYQFYDLELEEYPQPKETFIAKFRKLFQK</sequence>
<dbReference type="InterPro" id="IPR029787">
    <property type="entry name" value="Nucleotide_cyclase"/>
</dbReference>
<dbReference type="SMART" id="SM00267">
    <property type="entry name" value="GGDEF"/>
    <property type="match status" value="1"/>
</dbReference>
<dbReference type="Pfam" id="PF00990">
    <property type="entry name" value="GGDEF"/>
    <property type="match status" value="1"/>
</dbReference>
<keyword evidence="1" id="KW-0175">Coiled coil</keyword>
<keyword evidence="6" id="KW-1185">Reference proteome</keyword>
<dbReference type="InterPro" id="IPR000014">
    <property type="entry name" value="PAS"/>
</dbReference>
<dbReference type="Gene3D" id="3.30.450.20">
    <property type="entry name" value="PAS domain"/>
    <property type="match status" value="1"/>
</dbReference>
<dbReference type="CDD" id="cd01949">
    <property type="entry name" value="GGDEF"/>
    <property type="match status" value="1"/>
</dbReference>
<evidence type="ECO:0000259" key="4">
    <source>
        <dbReference type="PROSITE" id="PS50887"/>
    </source>
</evidence>
<reference evidence="6" key="1">
    <citation type="submission" date="2016-10" db="EMBL/GenBank/DDBJ databases">
        <authorList>
            <person name="Varghese N."/>
            <person name="Submissions S."/>
        </authorList>
    </citation>
    <scope>NUCLEOTIDE SEQUENCE [LARGE SCALE GENOMIC DNA]</scope>
    <source>
        <strain evidence="6">B48,IBRC-M 10115,DSM 25386,CECT 8001</strain>
    </source>
</reference>
<name>A0A1H8KDH3_9BACI</name>
<dbReference type="NCBIfam" id="TIGR00254">
    <property type="entry name" value="GGDEF"/>
    <property type="match status" value="1"/>
</dbReference>
<accession>A0A1H8KDH3</accession>
<dbReference type="SUPFAM" id="SSF55073">
    <property type="entry name" value="Nucleotide cyclase"/>
    <property type="match status" value="1"/>
</dbReference>
<dbReference type="InterPro" id="IPR000700">
    <property type="entry name" value="PAS-assoc_C"/>
</dbReference>
<keyword evidence="2" id="KW-0812">Transmembrane</keyword>
<evidence type="ECO:0000256" key="1">
    <source>
        <dbReference type="SAM" id="Coils"/>
    </source>
</evidence>
<keyword evidence="2" id="KW-1133">Transmembrane helix</keyword>
<protein>
    <submittedName>
        <fullName evidence="5">PAS domain S-box-containing protein/diguanylate cyclase (GGDEF) domain-containing protein</fullName>
    </submittedName>
</protein>
<feature type="transmembrane region" description="Helical" evidence="2">
    <location>
        <begin position="7"/>
        <end position="25"/>
    </location>
</feature>
<dbReference type="PROSITE" id="PS50887">
    <property type="entry name" value="GGDEF"/>
    <property type="match status" value="1"/>
</dbReference>
<dbReference type="InterPro" id="IPR043128">
    <property type="entry name" value="Rev_trsase/Diguanyl_cyclase"/>
</dbReference>
<dbReference type="PANTHER" id="PTHR46663">
    <property type="entry name" value="DIGUANYLATE CYCLASE DGCT-RELATED"/>
    <property type="match status" value="1"/>
</dbReference>
<dbReference type="InterPro" id="IPR052163">
    <property type="entry name" value="DGC-Regulatory_Protein"/>
</dbReference>
<evidence type="ECO:0000256" key="2">
    <source>
        <dbReference type="SAM" id="Phobius"/>
    </source>
</evidence>
<dbReference type="PROSITE" id="PS50113">
    <property type="entry name" value="PAC"/>
    <property type="match status" value="1"/>
</dbReference>
<dbReference type="OrthoDB" id="9759607at2"/>
<dbReference type="Gene3D" id="3.30.70.270">
    <property type="match status" value="1"/>
</dbReference>
<organism evidence="5 6">
    <name type="scientific">Mesobacillus persicus</name>
    <dbReference type="NCBI Taxonomy" id="930146"/>
    <lineage>
        <taxon>Bacteria</taxon>
        <taxon>Bacillati</taxon>
        <taxon>Bacillota</taxon>
        <taxon>Bacilli</taxon>
        <taxon>Bacillales</taxon>
        <taxon>Bacillaceae</taxon>
        <taxon>Mesobacillus</taxon>
    </lineage>
</organism>
<feature type="domain" description="PAC" evidence="3">
    <location>
        <begin position="149"/>
        <end position="201"/>
    </location>
</feature>
<gene>
    <name evidence="5" type="ORF">SAMN05192533_12637</name>
</gene>
<dbReference type="STRING" id="930146.SAMN05192533_12637"/>
<dbReference type="Pfam" id="PF08447">
    <property type="entry name" value="PAS_3"/>
    <property type="match status" value="1"/>
</dbReference>
<evidence type="ECO:0000259" key="3">
    <source>
        <dbReference type="PROSITE" id="PS50113"/>
    </source>
</evidence>
<proteinExistence type="predicted"/>
<feature type="coiled-coil region" evidence="1">
    <location>
        <begin position="53"/>
        <end position="87"/>
    </location>
</feature>
<dbReference type="FunFam" id="3.30.70.270:FF:000001">
    <property type="entry name" value="Diguanylate cyclase domain protein"/>
    <property type="match status" value="1"/>
</dbReference>